<dbReference type="Proteomes" id="UP001305521">
    <property type="component" value="Chromosome"/>
</dbReference>
<gene>
    <name evidence="2" type="ORF">R9Z33_20895</name>
</gene>
<dbReference type="PANTHER" id="PTHR42928:SF5">
    <property type="entry name" value="BLR1237 PROTEIN"/>
    <property type="match status" value="1"/>
</dbReference>
<sequence>MRRRTALTAFTLLPGLARAQAYPNRPIRLIIPYPPGGGTDALARPWAERMRQRLGQPLVIENRGGAATNIGMEMAARAAPDGQTLIINADNVALFPHLYQRLSYDLFRDFAPITYLAQSPLVLGINPNVPARNLREFVALLQREPEKHAFANPSIGSPHHLGYELFAREARVRMIQAEYRGGGPALNDVLAGHVQLGVFSLGAVSSHFAAGTLRPLALLSPERSAAAPDIPTTAEEGFPLVVNALRFLLFAPAGTPRPIIEALHAATLETLAEPALREQLTRAGFDIMTTTPEQAAAMLRAEHQRWAPILPGLNLRLD</sequence>
<dbReference type="PIRSF" id="PIRSF017082">
    <property type="entry name" value="YflP"/>
    <property type="match status" value="1"/>
</dbReference>
<evidence type="ECO:0000256" key="1">
    <source>
        <dbReference type="ARBA" id="ARBA00006987"/>
    </source>
</evidence>
<dbReference type="Pfam" id="PF03401">
    <property type="entry name" value="TctC"/>
    <property type="match status" value="1"/>
</dbReference>
<dbReference type="RefSeq" id="WP_318648503.1">
    <property type="nucleotide sequence ID" value="NZ_CP137852.1"/>
</dbReference>
<dbReference type="Gene3D" id="3.40.190.10">
    <property type="entry name" value="Periplasmic binding protein-like II"/>
    <property type="match status" value="1"/>
</dbReference>
<dbReference type="InterPro" id="IPR042100">
    <property type="entry name" value="Bug_dom1"/>
</dbReference>
<reference evidence="2 3" key="1">
    <citation type="submission" date="2023-11" db="EMBL/GenBank/DDBJ databases">
        <title>Arctic aerobic anoxygenic photoheterotroph Sediminicoccus rosea KRV36 adapts its photosynthesis to long days of polar summer.</title>
        <authorList>
            <person name="Tomasch J."/>
            <person name="Kopejtka K."/>
            <person name="Bily T."/>
            <person name="Gardiner A.T."/>
            <person name="Gardian Z."/>
            <person name="Shivaramu S."/>
            <person name="Koblizek M."/>
            <person name="Engelhardt F."/>
            <person name="Kaftan D."/>
        </authorList>
    </citation>
    <scope>NUCLEOTIDE SEQUENCE [LARGE SCALE GENOMIC DNA]</scope>
    <source>
        <strain evidence="2 3">R-30</strain>
    </source>
</reference>
<proteinExistence type="inferred from homology"/>
<dbReference type="InterPro" id="IPR005064">
    <property type="entry name" value="BUG"/>
</dbReference>
<dbReference type="PANTHER" id="PTHR42928">
    <property type="entry name" value="TRICARBOXYLATE-BINDING PROTEIN"/>
    <property type="match status" value="1"/>
</dbReference>
<evidence type="ECO:0000313" key="3">
    <source>
        <dbReference type="Proteomes" id="UP001305521"/>
    </source>
</evidence>
<dbReference type="EMBL" id="CP137852">
    <property type="protein sequence ID" value="WPB84542.1"/>
    <property type="molecule type" value="Genomic_DNA"/>
</dbReference>
<name>A0ABZ0PG05_9PROT</name>
<keyword evidence="3" id="KW-1185">Reference proteome</keyword>
<evidence type="ECO:0000313" key="2">
    <source>
        <dbReference type="EMBL" id="WPB84542.1"/>
    </source>
</evidence>
<organism evidence="2 3">
    <name type="scientific">Sediminicoccus rosea</name>
    <dbReference type="NCBI Taxonomy" id="1225128"/>
    <lineage>
        <taxon>Bacteria</taxon>
        <taxon>Pseudomonadati</taxon>
        <taxon>Pseudomonadota</taxon>
        <taxon>Alphaproteobacteria</taxon>
        <taxon>Acetobacterales</taxon>
        <taxon>Roseomonadaceae</taxon>
        <taxon>Sediminicoccus</taxon>
    </lineage>
</organism>
<dbReference type="Gene3D" id="3.40.190.150">
    <property type="entry name" value="Bordetella uptake gene, domain 1"/>
    <property type="match status" value="1"/>
</dbReference>
<comment type="similarity">
    <text evidence="1">Belongs to the UPF0065 (bug) family.</text>
</comment>
<protein>
    <submittedName>
        <fullName evidence="2">Tripartite tricarboxylate transporter substrate-binding protein</fullName>
    </submittedName>
</protein>
<accession>A0ABZ0PG05</accession>